<dbReference type="AlphaFoldDB" id="A0AAP0GIU6"/>
<reference evidence="1 2" key="1">
    <citation type="submission" date="2024-04" db="EMBL/GenBank/DDBJ databases">
        <title>The reference genome of an endangered Asteraceae, Deinandra increscens subsp. villosa, native to the Central Coast of California.</title>
        <authorList>
            <person name="Guilliams M."/>
            <person name="Hasenstab-Lehman K."/>
            <person name="Meyer R."/>
            <person name="Mcevoy S."/>
        </authorList>
    </citation>
    <scope>NUCLEOTIDE SEQUENCE [LARGE SCALE GENOMIC DNA]</scope>
    <source>
        <tissue evidence="1">Leaf</tissue>
    </source>
</reference>
<gene>
    <name evidence="1" type="ORF">SSX86_030150</name>
</gene>
<comment type="caution">
    <text evidence="1">The sequence shown here is derived from an EMBL/GenBank/DDBJ whole genome shotgun (WGS) entry which is preliminary data.</text>
</comment>
<dbReference type="PANTHER" id="PTHR21529:SF4">
    <property type="entry name" value="TPR AND ANKYRIN REPEAT-CONTAINING PROTEIN 1"/>
    <property type="match status" value="1"/>
</dbReference>
<protein>
    <submittedName>
        <fullName evidence="1">Uncharacterized protein</fullName>
    </submittedName>
</protein>
<proteinExistence type="predicted"/>
<dbReference type="PANTHER" id="PTHR21529">
    <property type="entry name" value="MAMMARY TURMOR VIRUS RECEPTOR HOMOLOG 1, 2 MTVR1, 2"/>
    <property type="match status" value="1"/>
</dbReference>
<evidence type="ECO:0000313" key="2">
    <source>
        <dbReference type="Proteomes" id="UP001408789"/>
    </source>
</evidence>
<dbReference type="Proteomes" id="UP001408789">
    <property type="component" value="Unassembled WGS sequence"/>
</dbReference>
<dbReference type="InterPro" id="IPR039904">
    <property type="entry name" value="TRANK1"/>
</dbReference>
<dbReference type="EMBL" id="JBCNJP010000030">
    <property type="protein sequence ID" value="KAK9050881.1"/>
    <property type="molecule type" value="Genomic_DNA"/>
</dbReference>
<keyword evidence="2" id="KW-1185">Reference proteome</keyword>
<name>A0AAP0GIU6_9ASTR</name>
<accession>A0AAP0GIU6</accession>
<organism evidence="1 2">
    <name type="scientific">Deinandra increscens subsp. villosa</name>
    <dbReference type="NCBI Taxonomy" id="3103831"/>
    <lineage>
        <taxon>Eukaryota</taxon>
        <taxon>Viridiplantae</taxon>
        <taxon>Streptophyta</taxon>
        <taxon>Embryophyta</taxon>
        <taxon>Tracheophyta</taxon>
        <taxon>Spermatophyta</taxon>
        <taxon>Magnoliopsida</taxon>
        <taxon>eudicotyledons</taxon>
        <taxon>Gunneridae</taxon>
        <taxon>Pentapetalae</taxon>
        <taxon>asterids</taxon>
        <taxon>campanulids</taxon>
        <taxon>Asterales</taxon>
        <taxon>Asteraceae</taxon>
        <taxon>Asteroideae</taxon>
        <taxon>Heliantheae alliance</taxon>
        <taxon>Madieae</taxon>
        <taxon>Madiinae</taxon>
        <taxon>Deinandra</taxon>
    </lineage>
</organism>
<evidence type="ECO:0000313" key="1">
    <source>
        <dbReference type="EMBL" id="KAK9050881.1"/>
    </source>
</evidence>
<sequence length="179" mass="20765">MQKHVVLCTELKQLYMVITRARQRLWICVSTGFSEPIYDYWKKLSLDEVRKLSGSFADEIKIPSSKTEWRSRGFKLFYETNFSMAQICFSKAYHLRAIGGDALVSQLERKKILKDAAELFSPISKKLLAAECFYEMEDYETVGGFQVIGMWNHCGRSVMRFQVCFDSFSAAFRLFEAVV</sequence>